<feature type="domain" description="Transglycosylase SLT" evidence="4">
    <location>
        <begin position="115"/>
        <end position="210"/>
    </location>
</feature>
<comment type="similarity">
    <text evidence="2">Belongs to the virb1 family.</text>
</comment>
<evidence type="ECO:0000256" key="3">
    <source>
        <dbReference type="SAM" id="SignalP"/>
    </source>
</evidence>
<dbReference type="InterPro" id="IPR008258">
    <property type="entry name" value="Transglycosylase_SLT_dom_1"/>
</dbReference>
<comment type="similarity">
    <text evidence="1">Belongs to the transglycosylase Slt family.</text>
</comment>
<dbReference type="Pfam" id="PF01464">
    <property type="entry name" value="SLT"/>
    <property type="match status" value="1"/>
</dbReference>
<dbReference type="CDD" id="cd00254">
    <property type="entry name" value="LT-like"/>
    <property type="match status" value="1"/>
</dbReference>
<feature type="chain" id="PRO_5010336301" evidence="3">
    <location>
        <begin position="35"/>
        <end position="226"/>
    </location>
</feature>
<dbReference type="InterPro" id="IPR023346">
    <property type="entry name" value="Lysozyme-like_dom_sf"/>
</dbReference>
<name>A0A1H3BIS7_9RHOB</name>
<dbReference type="Gene3D" id="1.10.530.10">
    <property type="match status" value="1"/>
</dbReference>
<reference evidence="6" key="1">
    <citation type="submission" date="2016-10" db="EMBL/GenBank/DDBJ databases">
        <authorList>
            <person name="Varghese N."/>
            <person name="Submissions S."/>
        </authorList>
    </citation>
    <scope>NUCLEOTIDE SEQUENCE [LARGE SCALE GENOMIC DNA]</scope>
    <source>
        <strain evidence="6">DSM 29303</strain>
    </source>
</reference>
<dbReference type="Proteomes" id="UP000182944">
    <property type="component" value="Unassembled WGS sequence"/>
</dbReference>
<dbReference type="SUPFAM" id="SSF53955">
    <property type="entry name" value="Lysozyme-like"/>
    <property type="match status" value="1"/>
</dbReference>
<dbReference type="STRING" id="1545044.SAMN05444276_10642"/>
<evidence type="ECO:0000313" key="5">
    <source>
        <dbReference type="EMBL" id="SDX41685.1"/>
    </source>
</evidence>
<evidence type="ECO:0000259" key="4">
    <source>
        <dbReference type="Pfam" id="PF01464"/>
    </source>
</evidence>
<evidence type="ECO:0000256" key="1">
    <source>
        <dbReference type="ARBA" id="ARBA00007734"/>
    </source>
</evidence>
<sequence length="226" mass="24090">MRAAFTGMWGGVSGAAKVAALALAAVAVAAPAQADGLRLGGASSKSRAAQFARQTQLMDSRLSAQYQRSQRLRPDANGKVKTVTIINLDGRVSTSGGAIPRYAGNQRSQYLPHARAMARKHGVPEDLFLRLVQQESGWNAGARSHKGATGLAQLMPGTAAKLGVNPRDPIQNLEGGARYLRMMYNTFGDWRLALAAYNAGPGAVAKYRGVPPYRETTNYVRIIHGS</sequence>
<keyword evidence="6" id="KW-1185">Reference proteome</keyword>
<proteinExistence type="inferred from homology"/>
<dbReference type="AlphaFoldDB" id="A0A1H3BIS7"/>
<evidence type="ECO:0000256" key="2">
    <source>
        <dbReference type="ARBA" id="ARBA00009387"/>
    </source>
</evidence>
<feature type="signal peptide" evidence="3">
    <location>
        <begin position="1"/>
        <end position="34"/>
    </location>
</feature>
<dbReference type="PANTHER" id="PTHR37423:SF2">
    <property type="entry name" value="MEMBRANE-BOUND LYTIC MUREIN TRANSGLYCOSYLASE C"/>
    <property type="match status" value="1"/>
</dbReference>
<organism evidence="5 6">
    <name type="scientific">Paracoccus sanguinis</name>
    <dbReference type="NCBI Taxonomy" id="1545044"/>
    <lineage>
        <taxon>Bacteria</taxon>
        <taxon>Pseudomonadati</taxon>
        <taxon>Pseudomonadota</taxon>
        <taxon>Alphaproteobacteria</taxon>
        <taxon>Rhodobacterales</taxon>
        <taxon>Paracoccaceae</taxon>
        <taxon>Paracoccus</taxon>
    </lineage>
</organism>
<evidence type="ECO:0000313" key="6">
    <source>
        <dbReference type="Proteomes" id="UP000182944"/>
    </source>
</evidence>
<keyword evidence="3" id="KW-0732">Signal</keyword>
<protein>
    <submittedName>
        <fullName evidence="5">Soluble lytic murein transglycosylase</fullName>
    </submittedName>
</protein>
<dbReference type="EMBL" id="FNNA01000006">
    <property type="protein sequence ID" value="SDX41685.1"/>
    <property type="molecule type" value="Genomic_DNA"/>
</dbReference>
<gene>
    <name evidence="5" type="ORF">SAMN05444276_10642</name>
</gene>
<dbReference type="PANTHER" id="PTHR37423">
    <property type="entry name" value="SOLUBLE LYTIC MUREIN TRANSGLYCOSYLASE-RELATED"/>
    <property type="match status" value="1"/>
</dbReference>
<accession>A0A1H3BIS7</accession>